<dbReference type="SMART" id="SM00360">
    <property type="entry name" value="RRM"/>
    <property type="match status" value="3"/>
</dbReference>
<dbReference type="InterPro" id="IPR000504">
    <property type="entry name" value="RRM_dom"/>
</dbReference>
<evidence type="ECO:0000256" key="4">
    <source>
        <dbReference type="PROSITE-ProRule" id="PRU00176"/>
    </source>
</evidence>
<dbReference type="GO" id="GO:0003723">
    <property type="term" value="F:RNA binding"/>
    <property type="evidence" value="ECO:0007669"/>
    <property type="project" value="UniProtKB-UniRule"/>
</dbReference>
<feature type="domain" description="RRM" evidence="6">
    <location>
        <begin position="30"/>
        <end position="102"/>
    </location>
</feature>
<keyword evidence="3" id="KW-0539">Nucleus</keyword>
<dbReference type="CDD" id="cd00590">
    <property type="entry name" value="RRM_SF"/>
    <property type="match status" value="3"/>
</dbReference>
<dbReference type="InterPro" id="IPR012677">
    <property type="entry name" value="Nucleotide-bd_a/b_plait_sf"/>
</dbReference>
<dbReference type="GeneID" id="105158739"/>
<dbReference type="KEGG" id="sind:105158739"/>
<keyword evidence="7" id="KW-1185">Reference proteome</keyword>
<dbReference type="Pfam" id="PF00076">
    <property type="entry name" value="RRM_1"/>
    <property type="match status" value="3"/>
</dbReference>
<dbReference type="Gene3D" id="3.30.70.330">
    <property type="match status" value="3"/>
</dbReference>
<dbReference type="RefSeq" id="XP_011073880.1">
    <property type="nucleotide sequence ID" value="XM_011075578.1"/>
</dbReference>
<feature type="domain" description="RRM" evidence="6">
    <location>
        <begin position="244"/>
        <end position="318"/>
    </location>
</feature>
<feature type="region of interest" description="Disordered" evidence="5">
    <location>
        <begin position="758"/>
        <end position="782"/>
    </location>
</feature>
<dbReference type="SUPFAM" id="SSF54928">
    <property type="entry name" value="RNA-binding domain, RBD"/>
    <property type="match status" value="3"/>
</dbReference>
<dbReference type="InterPro" id="IPR016194">
    <property type="entry name" value="SPOC-like_C_dom_sf"/>
</dbReference>
<dbReference type="PROSITE" id="PS50102">
    <property type="entry name" value="RRM"/>
    <property type="match status" value="3"/>
</dbReference>
<feature type="domain" description="RRM" evidence="6">
    <location>
        <begin position="107"/>
        <end position="179"/>
    </location>
</feature>
<organism evidence="7 8">
    <name type="scientific">Sesamum indicum</name>
    <name type="common">Oriental sesame</name>
    <name type="synonym">Sesamum orientale</name>
    <dbReference type="NCBI Taxonomy" id="4182"/>
    <lineage>
        <taxon>Eukaryota</taxon>
        <taxon>Viridiplantae</taxon>
        <taxon>Streptophyta</taxon>
        <taxon>Embryophyta</taxon>
        <taxon>Tracheophyta</taxon>
        <taxon>Spermatophyta</taxon>
        <taxon>Magnoliopsida</taxon>
        <taxon>eudicotyledons</taxon>
        <taxon>Gunneridae</taxon>
        <taxon>Pentapetalae</taxon>
        <taxon>asterids</taxon>
        <taxon>lamiids</taxon>
        <taxon>Lamiales</taxon>
        <taxon>Pedaliaceae</taxon>
        <taxon>Sesamum</taxon>
    </lineage>
</organism>
<dbReference type="InParanoid" id="A0A6I9STG3"/>
<dbReference type="Gramene" id="SIN_1015432.t">
    <property type="protein sequence ID" value="SIN_1015432.t"/>
    <property type="gene ID" value="SIN_1015432"/>
</dbReference>
<dbReference type="PANTHER" id="PTHR23189">
    <property type="entry name" value="RNA RECOGNITION MOTIF-CONTAINING"/>
    <property type="match status" value="1"/>
</dbReference>
<evidence type="ECO:0000256" key="5">
    <source>
        <dbReference type="SAM" id="MobiDB-lite"/>
    </source>
</evidence>
<accession>A0A6I9STG3</accession>
<comment type="subcellular location">
    <subcellularLocation>
        <location evidence="1">Nucleus</location>
    </subcellularLocation>
</comment>
<keyword evidence="2 4" id="KW-0694">RNA-binding</keyword>
<dbReference type="AlphaFoldDB" id="A0A6I9STG3"/>
<dbReference type="SUPFAM" id="SSF100939">
    <property type="entry name" value="SPOC domain-like"/>
    <property type="match status" value="1"/>
</dbReference>
<evidence type="ECO:0000256" key="1">
    <source>
        <dbReference type="ARBA" id="ARBA00004123"/>
    </source>
</evidence>
<dbReference type="InterPro" id="IPR012921">
    <property type="entry name" value="SPOC_C"/>
</dbReference>
<gene>
    <name evidence="8" type="primary">LOC105158739</name>
</gene>
<reference evidence="8" key="1">
    <citation type="submission" date="2025-08" db="UniProtKB">
        <authorList>
            <consortium name="RefSeq"/>
        </authorList>
    </citation>
    <scope>IDENTIFICATION</scope>
</reference>
<dbReference type="InterPro" id="IPR035979">
    <property type="entry name" value="RBD_domain_sf"/>
</dbReference>
<evidence type="ECO:0000313" key="8">
    <source>
        <dbReference type="RefSeq" id="XP_011073880.1"/>
    </source>
</evidence>
<evidence type="ECO:0000256" key="2">
    <source>
        <dbReference type="ARBA" id="ARBA00022884"/>
    </source>
</evidence>
<name>A0A6I9STG3_SESIN</name>
<dbReference type="Proteomes" id="UP000504604">
    <property type="component" value="Linkage group LG3"/>
</dbReference>
<dbReference type="Pfam" id="PF07744">
    <property type="entry name" value="SPOC"/>
    <property type="match status" value="1"/>
</dbReference>
<evidence type="ECO:0000256" key="3">
    <source>
        <dbReference type="ARBA" id="ARBA00023242"/>
    </source>
</evidence>
<proteinExistence type="predicted"/>
<protein>
    <submittedName>
        <fullName evidence="8">Flowering time control protein FPA-like</fullName>
    </submittedName>
</protein>
<evidence type="ECO:0000259" key="6">
    <source>
        <dbReference type="PROSITE" id="PS50102"/>
    </source>
</evidence>
<sequence length="782" mass="86357">MAPPVKSAAEATQNDDAAIKNLQREILPSNNLWIGNLSPNVTDLELKHLFAAHGEVIGINLFPLRRYAFVHFKETEGANLARHGLQGYVLHGKPLVINFAKLAKPSNILWVGGINQCVSKEELQKEFVKFGQIKKLRYLRDQHIAYIYYMSVEEADEALKSMNGKPIGGDKIHVDFLRSQSPRESEQGAGPREVQLRQRNLVPSGIQWTAEHSLTNYPDSSLAGAKNQNQSLHIGSQEGGSQCSKVLLIRYPPPLVIEKHMLHGALSQFGEIKRINTSTDMHFALVEFRTEEEASCARECLQGKLFNDPRISIEFSSSEPGRRARLSECPYPPVQTDMLDLDRPVLASFGPHRPDVVTRPITAPRVTFGPVVPGPGHQTPAGDPNLRRLSSAPGMISFSSPGFSFPDKRVSGAWDGFHSNELHRESKRSRFDAPLSAEIMKTEGENYLTTLSVTTGAVGHHSDCIWRGIVAKGGLPVCRARCVAIGERIDTHLPNVVNCSGRIRLDVLSKKYASAIGFNLLLFLPDSEEDFASYTEFLSYLIAKDRAGVVKLDDGTMLFLVPPSNFLSKVLDASAPLRLHGLVLKFSEPASNSRSMSALPIQPQYGDTHKETYLQTGYNVVYPEQRPLPVTYSGVLPKVSISPPEAPRLLSSSLQGHSVPPPDVNIFGGEAIHHHGTDASKFASSSNIQQEACRVPLANQSNVNDVSKPLPSEVECKHQNQQFQTAVNREVHERTEIEAEKNERYRKLLSFAANLLSRVRQQRDSPPENGTRVDESAPSSGN</sequence>
<feature type="compositionally biased region" description="Basic and acidic residues" evidence="5">
    <location>
        <begin position="761"/>
        <end position="775"/>
    </location>
</feature>
<dbReference type="OrthoDB" id="904645at2759"/>
<evidence type="ECO:0000313" key="7">
    <source>
        <dbReference type="Proteomes" id="UP000504604"/>
    </source>
</evidence>
<dbReference type="GO" id="GO:0005634">
    <property type="term" value="C:nucleus"/>
    <property type="evidence" value="ECO:0007669"/>
    <property type="project" value="UniProtKB-SubCell"/>
</dbReference>